<feature type="region of interest" description="Disordered" evidence="1">
    <location>
        <begin position="309"/>
        <end position="380"/>
    </location>
</feature>
<comment type="caution">
    <text evidence="3">The sequence shown here is derived from an EMBL/GenBank/DDBJ whole genome shotgun (WGS) entry which is preliminary data.</text>
</comment>
<organism evidence="3 4">
    <name type="scientific">Salinimicrobium flavum</name>
    <dbReference type="NCBI Taxonomy" id="1737065"/>
    <lineage>
        <taxon>Bacteria</taxon>
        <taxon>Pseudomonadati</taxon>
        <taxon>Bacteroidota</taxon>
        <taxon>Flavobacteriia</taxon>
        <taxon>Flavobacteriales</taxon>
        <taxon>Flavobacteriaceae</taxon>
        <taxon>Salinimicrobium</taxon>
    </lineage>
</organism>
<reference evidence="4" key="1">
    <citation type="journal article" date="2019" name="Int. J. Syst. Evol. Microbiol.">
        <title>The Global Catalogue of Microorganisms (GCM) 10K type strain sequencing project: providing services to taxonomists for standard genome sequencing and annotation.</title>
        <authorList>
            <consortium name="The Broad Institute Genomics Platform"/>
            <consortium name="The Broad Institute Genome Sequencing Center for Infectious Disease"/>
            <person name="Wu L."/>
            <person name="Ma J."/>
        </authorList>
    </citation>
    <scope>NUCLEOTIDE SEQUENCE [LARGE SCALE GENOMIC DNA]</scope>
    <source>
        <strain evidence="4">KCTC 42585</strain>
    </source>
</reference>
<evidence type="ECO:0000256" key="2">
    <source>
        <dbReference type="SAM" id="SignalP"/>
    </source>
</evidence>
<name>A0ABW5IX96_9FLAO</name>
<dbReference type="EMBL" id="JBHULT010000006">
    <property type="protein sequence ID" value="MFD2517330.1"/>
    <property type="molecule type" value="Genomic_DNA"/>
</dbReference>
<gene>
    <name evidence="3" type="ORF">ACFSTG_05440</name>
</gene>
<evidence type="ECO:0000256" key="1">
    <source>
        <dbReference type="SAM" id="MobiDB-lite"/>
    </source>
</evidence>
<feature type="compositionally biased region" description="Acidic residues" evidence="1">
    <location>
        <begin position="348"/>
        <end position="380"/>
    </location>
</feature>
<feature type="signal peptide" evidence="2">
    <location>
        <begin position="1"/>
        <end position="23"/>
    </location>
</feature>
<dbReference type="Proteomes" id="UP001597468">
    <property type="component" value="Unassembled WGS sequence"/>
</dbReference>
<proteinExistence type="predicted"/>
<evidence type="ECO:0000313" key="3">
    <source>
        <dbReference type="EMBL" id="MFD2517330.1"/>
    </source>
</evidence>
<dbReference type="PROSITE" id="PS51257">
    <property type="entry name" value="PROKAR_LIPOPROTEIN"/>
    <property type="match status" value="1"/>
</dbReference>
<keyword evidence="4" id="KW-1185">Reference proteome</keyword>
<dbReference type="RefSeq" id="WP_380749306.1">
    <property type="nucleotide sequence ID" value="NZ_JBHULT010000006.1"/>
</dbReference>
<dbReference type="Gene3D" id="4.10.1080.10">
    <property type="entry name" value="TSP type-3 repeat"/>
    <property type="match status" value="1"/>
</dbReference>
<keyword evidence="2" id="KW-0732">Signal</keyword>
<dbReference type="InterPro" id="IPR028974">
    <property type="entry name" value="TSP_type-3_rpt"/>
</dbReference>
<feature type="compositionally biased region" description="Acidic residues" evidence="1">
    <location>
        <begin position="315"/>
        <end position="327"/>
    </location>
</feature>
<evidence type="ECO:0000313" key="4">
    <source>
        <dbReference type="Proteomes" id="UP001597468"/>
    </source>
</evidence>
<protein>
    <recommendedName>
        <fullName evidence="5">Thrombospondin type 3 repeat-containing protein</fullName>
    </recommendedName>
</protein>
<evidence type="ECO:0008006" key="5">
    <source>
        <dbReference type="Google" id="ProtNLM"/>
    </source>
</evidence>
<accession>A0ABW5IX96</accession>
<feature type="chain" id="PRO_5045733461" description="Thrombospondin type 3 repeat-containing protein" evidence="2">
    <location>
        <begin position="24"/>
        <end position="519"/>
    </location>
</feature>
<sequence>MKNSKIYLAFLAVFALIFTSCSKDETGMESNTEKATLSFGAIVADLANNSTNKQSDVGDLPQCSDAAASYVEIVLMQGDEYIIGEDAPYRVDLAEGQIFTKEDAALELEPGQYTLEHFASYDAEGELIWIAPKGGVLKEFVDAPLPLTIDLGAGVKKYVDVSVLCYDDRDVNEYGYQFFEFNTTKALEFCFFANYCAPDGRHYPARYSVEFSVDGNVIYEAEENINDTGVNEFGDNYASPICFALPDLSRFADDEEYIDYTVTLLDSEGVYDAPENMVITGSLSRNEIKANFDGSDNVDYEHLRFGCDGEVPANDSDDDGVADDEDNCPNTYNPGQEDADNDGIGNACEEEDNGTGDNDGNDNDGNEDGDEDEDGEDNGEVAENCDTAYMFGDNELNDLGLYTGGNWGWGLVLDEDAFDDEYYEGDGVWRFPFYAGAGQNDTSKGWEAGYIVITLDGENLDVDFDLNDGVTLNESHIYVGSDWPASDAPGQFDMGTDSFTVGDTPHIIVHAEVCGTDED</sequence>